<evidence type="ECO:0000313" key="10">
    <source>
        <dbReference type="EMBL" id="OGG78087.1"/>
    </source>
</evidence>
<dbReference type="InterPro" id="IPR018076">
    <property type="entry name" value="T2SS_GspF_dom"/>
</dbReference>
<accession>A0A1F6EWT4</accession>
<dbReference type="InterPro" id="IPR042094">
    <property type="entry name" value="T2SS_GspF_sf"/>
</dbReference>
<evidence type="ECO:0000256" key="1">
    <source>
        <dbReference type="ARBA" id="ARBA00004429"/>
    </source>
</evidence>
<dbReference type="InterPro" id="IPR003004">
    <property type="entry name" value="GspF/PilC"/>
</dbReference>
<comment type="caution">
    <text evidence="10">The sequence shown here is derived from an EMBL/GenBank/DDBJ whole genome shotgun (WGS) entry which is preliminary data.</text>
</comment>
<feature type="transmembrane region" description="Helical" evidence="8">
    <location>
        <begin position="379"/>
        <end position="400"/>
    </location>
</feature>
<evidence type="ECO:0000256" key="4">
    <source>
        <dbReference type="ARBA" id="ARBA00022519"/>
    </source>
</evidence>
<keyword evidence="6 8" id="KW-1133">Transmembrane helix</keyword>
<evidence type="ECO:0000256" key="3">
    <source>
        <dbReference type="ARBA" id="ARBA00022475"/>
    </source>
</evidence>
<reference evidence="10 11" key="1">
    <citation type="journal article" date="2016" name="Nat. Commun.">
        <title>Thousands of microbial genomes shed light on interconnected biogeochemical processes in an aquifer system.</title>
        <authorList>
            <person name="Anantharaman K."/>
            <person name="Brown C.T."/>
            <person name="Hug L.A."/>
            <person name="Sharon I."/>
            <person name="Castelle C.J."/>
            <person name="Probst A.J."/>
            <person name="Thomas B.C."/>
            <person name="Singh A."/>
            <person name="Wilkins M.J."/>
            <person name="Karaoz U."/>
            <person name="Brodie E.L."/>
            <person name="Williams K.H."/>
            <person name="Hubbard S.S."/>
            <person name="Banfield J.F."/>
        </authorList>
    </citation>
    <scope>NUCLEOTIDE SEQUENCE [LARGE SCALE GENOMIC DNA]</scope>
</reference>
<proteinExistence type="inferred from homology"/>
<name>A0A1F6EWT4_9BACT</name>
<evidence type="ECO:0000256" key="5">
    <source>
        <dbReference type="ARBA" id="ARBA00022692"/>
    </source>
</evidence>
<evidence type="ECO:0000256" key="8">
    <source>
        <dbReference type="SAM" id="Phobius"/>
    </source>
</evidence>
<dbReference type="EMBL" id="MFLW01000025">
    <property type="protein sequence ID" value="OGG78087.1"/>
    <property type="molecule type" value="Genomic_DNA"/>
</dbReference>
<comment type="subcellular location">
    <subcellularLocation>
        <location evidence="1">Cell inner membrane</location>
        <topology evidence="1">Multi-pass membrane protein</topology>
    </subcellularLocation>
</comment>
<sequence length="406" mass="44820">MEYRVTIRKEGRMDEVRDIEAPSRFAVYDQIRNEGGFVTLITERHGFDLAWFSHYNVAFGTGISQDRIITMTKNLSGMLHAGLSLSRALSVLEKQSGNKRLKAMVLDLEESVAKGSSFHEALEKHSNIFSSLYRAMVRAGEESGTLVDSLSIIGLQMERTSRLIKKVRGAMIYPAIILAAIVTVFILMMVYVVPTLTKTFINLKVELPLSTRIIAAISDFMVTHTFLLLISFGILSISGYFLVRSKRGGAFILRMALHLPVIGELVRETYAARAARTTSSLLASGVPVLHVLEITEEVVGGENVFGKVIKDAKERVKKGEPLSAAFVGQMQLYPVFMNDMITVGEETGNLAEMLKQVAEFYEEDVEQKTKDLSTIIEPVIMLIVGVGVGIFAVAMIGPIYSLSEAI</sequence>
<feature type="transmembrane region" description="Helical" evidence="8">
    <location>
        <begin position="213"/>
        <end position="243"/>
    </location>
</feature>
<feature type="domain" description="Type II secretion system protein GspF" evidence="9">
    <location>
        <begin position="275"/>
        <end position="398"/>
    </location>
</feature>
<feature type="domain" description="Type II secretion system protein GspF" evidence="9">
    <location>
        <begin position="72"/>
        <end position="194"/>
    </location>
</feature>
<comment type="similarity">
    <text evidence="2">Belongs to the GSP F family.</text>
</comment>
<gene>
    <name evidence="10" type="ORF">A3A36_02885</name>
</gene>
<dbReference type="Pfam" id="PF00482">
    <property type="entry name" value="T2SSF"/>
    <property type="match status" value="2"/>
</dbReference>
<dbReference type="GO" id="GO:0015628">
    <property type="term" value="P:protein secretion by the type II secretion system"/>
    <property type="evidence" value="ECO:0007669"/>
    <property type="project" value="TreeGrafter"/>
</dbReference>
<organism evidence="10 11">
    <name type="scientific">Candidatus Kaiserbacteria bacterium RIFCSPLOWO2_01_FULL_52_12b</name>
    <dbReference type="NCBI Taxonomy" id="1798509"/>
    <lineage>
        <taxon>Bacteria</taxon>
        <taxon>Candidatus Kaiseribacteriota</taxon>
    </lineage>
</organism>
<feature type="transmembrane region" description="Helical" evidence="8">
    <location>
        <begin position="171"/>
        <end position="193"/>
    </location>
</feature>
<dbReference type="Gene3D" id="1.20.81.30">
    <property type="entry name" value="Type II secretion system (T2SS), domain F"/>
    <property type="match status" value="2"/>
</dbReference>
<dbReference type="FunFam" id="1.20.81.30:FF:000001">
    <property type="entry name" value="Type II secretion system protein F"/>
    <property type="match status" value="1"/>
</dbReference>
<dbReference type="AlphaFoldDB" id="A0A1F6EWT4"/>
<dbReference type="PANTHER" id="PTHR30012:SF0">
    <property type="entry name" value="TYPE II SECRETION SYSTEM PROTEIN F-RELATED"/>
    <property type="match status" value="1"/>
</dbReference>
<dbReference type="Proteomes" id="UP000178811">
    <property type="component" value="Unassembled WGS sequence"/>
</dbReference>
<evidence type="ECO:0000313" key="11">
    <source>
        <dbReference type="Proteomes" id="UP000178811"/>
    </source>
</evidence>
<keyword evidence="3" id="KW-1003">Cell membrane</keyword>
<evidence type="ECO:0000259" key="9">
    <source>
        <dbReference type="Pfam" id="PF00482"/>
    </source>
</evidence>
<dbReference type="PRINTS" id="PR00812">
    <property type="entry name" value="BCTERIALGSPF"/>
</dbReference>
<dbReference type="PANTHER" id="PTHR30012">
    <property type="entry name" value="GENERAL SECRETION PATHWAY PROTEIN"/>
    <property type="match status" value="1"/>
</dbReference>
<keyword evidence="5 8" id="KW-0812">Transmembrane</keyword>
<evidence type="ECO:0000256" key="6">
    <source>
        <dbReference type="ARBA" id="ARBA00022989"/>
    </source>
</evidence>
<keyword evidence="7 8" id="KW-0472">Membrane</keyword>
<protein>
    <recommendedName>
        <fullName evidence="9">Type II secretion system protein GspF domain-containing protein</fullName>
    </recommendedName>
</protein>
<keyword evidence="4" id="KW-0997">Cell inner membrane</keyword>
<evidence type="ECO:0000256" key="2">
    <source>
        <dbReference type="ARBA" id="ARBA00005745"/>
    </source>
</evidence>
<evidence type="ECO:0000256" key="7">
    <source>
        <dbReference type="ARBA" id="ARBA00023136"/>
    </source>
</evidence>
<dbReference type="GO" id="GO:0005886">
    <property type="term" value="C:plasma membrane"/>
    <property type="evidence" value="ECO:0007669"/>
    <property type="project" value="UniProtKB-SubCell"/>
</dbReference>